<evidence type="ECO:0000256" key="5">
    <source>
        <dbReference type="ARBA" id="ARBA00023136"/>
    </source>
</evidence>
<keyword evidence="3 6" id="KW-0812">Transmembrane</keyword>
<keyword evidence="2" id="KW-1003">Cell membrane</keyword>
<feature type="transmembrane region" description="Helical" evidence="6">
    <location>
        <begin position="59"/>
        <end position="78"/>
    </location>
</feature>
<evidence type="ECO:0000256" key="3">
    <source>
        <dbReference type="ARBA" id="ARBA00022692"/>
    </source>
</evidence>
<comment type="caution">
    <text evidence="7">The sequence shown here is derived from an EMBL/GenBank/DDBJ whole genome shotgun (WGS) entry which is preliminary data.</text>
</comment>
<reference evidence="7 8" key="1">
    <citation type="submission" date="2019-08" db="EMBL/GenBank/DDBJ databases">
        <title>In-depth cultivation of the pig gut microbiome towards novel bacterial diversity and tailored functional studies.</title>
        <authorList>
            <person name="Wylensek D."/>
            <person name="Hitch T.C.A."/>
            <person name="Clavel T."/>
        </authorList>
    </citation>
    <scope>NUCLEOTIDE SEQUENCE [LARGE SCALE GENOMIC DNA]</scope>
    <source>
        <strain evidence="7 8">WCA-SAB-591-4A-A</strain>
    </source>
</reference>
<evidence type="ECO:0000256" key="1">
    <source>
        <dbReference type="ARBA" id="ARBA00004651"/>
    </source>
</evidence>
<evidence type="ECO:0000313" key="8">
    <source>
        <dbReference type="Proteomes" id="UP000440713"/>
    </source>
</evidence>
<dbReference type="Pfam" id="PF03788">
    <property type="entry name" value="LrgA"/>
    <property type="match status" value="1"/>
</dbReference>
<organism evidence="7 8">
    <name type="scientific">Peptostreptococcus porci</name>
    <dbReference type="NCBI Taxonomy" id="2652282"/>
    <lineage>
        <taxon>Bacteria</taxon>
        <taxon>Bacillati</taxon>
        <taxon>Bacillota</taxon>
        <taxon>Clostridia</taxon>
        <taxon>Peptostreptococcales</taxon>
        <taxon>Peptostreptococcaceae</taxon>
        <taxon>Peptostreptococcus</taxon>
    </lineage>
</organism>
<dbReference type="PANTHER" id="PTHR33931">
    <property type="entry name" value="HOLIN-LIKE PROTEIN CIDA-RELATED"/>
    <property type="match status" value="1"/>
</dbReference>
<name>A0A6N7WXJ3_9FIRM</name>
<dbReference type="InterPro" id="IPR005538">
    <property type="entry name" value="LrgA/CidA"/>
</dbReference>
<dbReference type="RefSeq" id="WP_154536818.1">
    <property type="nucleotide sequence ID" value="NZ_JAQYHJ010000002.1"/>
</dbReference>
<feature type="transmembrane region" description="Helical" evidence="6">
    <location>
        <begin position="84"/>
        <end position="102"/>
    </location>
</feature>
<dbReference type="EMBL" id="VUNE01000001">
    <property type="protein sequence ID" value="MST61370.1"/>
    <property type="molecule type" value="Genomic_DNA"/>
</dbReference>
<proteinExistence type="predicted"/>
<accession>A0A6N7WXJ3</accession>
<dbReference type="GO" id="GO:0005886">
    <property type="term" value="C:plasma membrane"/>
    <property type="evidence" value="ECO:0007669"/>
    <property type="project" value="UniProtKB-SubCell"/>
</dbReference>
<comment type="subcellular location">
    <subcellularLocation>
        <location evidence="1">Cell membrane</location>
        <topology evidence="1">Multi-pass membrane protein</topology>
    </subcellularLocation>
</comment>
<dbReference type="PANTHER" id="PTHR33931:SF2">
    <property type="entry name" value="HOLIN-LIKE PROTEIN CIDA"/>
    <property type="match status" value="1"/>
</dbReference>
<keyword evidence="5 6" id="KW-0472">Membrane</keyword>
<feature type="transmembrane region" description="Helical" evidence="6">
    <location>
        <begin position="30"/>
        <end position="47"/>
    </location>
</feature>
<keyword evidence="8" id="KW-1185">Reference proteome</keyword>
<protein>
    <submittedName>
        <fullName evidence="7">CidA/LrgA family protein</fullName>
    </submittedName>
</protein>
<keyword evidence="4 6" id="KW-1133">Transmembrane helix</keyword>
<evidence type="ECO:0000256" key="4">
    <source>
        <dbReference type="ARBA" id="ARBA00022989"/>
    </source>
</evidence>
<evidence type="ECO:0000256" key="2">
    <source>
        <dbReference type="ARBA" id="ARBA00022475"/>
    </source>
</evidence>
<evidence type="ECO:0000256" key="6">
    <source>
        <dbReference type="SAM" id="Phobius"/>
    </source>
</evidence>
<dbReference type="AlphaFoldDB" id="A0A6N7WXJ3"/>
<dbReference type="Proteomes" id="UP000440713">
    <property type="component" value="Unassembled WGS sequence"/>
</dbReference>
<evidence type="ECO:0000313" key="7">
    <source>
        <dbReference type="EMBL" id="MST61370.1"/>
    </source>
</evidence>
<gene>
    <name evidence="7" type="ORF">FYJ71_00040</name>
</gene>
<sequence length="112" mass="12615">MKLFKQVLIIALISFIGEMMHRFLPFPVPSSIYGLLLMLLLLMTKVIKLESVDYVGKVLIKYMPIMFVPAGVGLVTAWDRLYPILIPVAVITFVSTIIVMVVSGKFTEKLIK</sequence>